<evidence type="ECO:0008006" key="3">
    <source>
        <dbReference type="Google" id="ProtNLM"/>
    </source>
</evidence>
<gene>
    <name evidence="1" type="ORF">QWZ10_07470</name>
</gene>
<comment type="caution">
    <text evidence="1">The sequence shown here is derived from an EMBL/GenBank/DDBJ whole genome shotgun (WGS) entry which is preliminary data.</text>
</comment>
<dbReference type="RefSeq" id="WP_377685906.1">
    <property type="nucleotide sequence ID" value="NZ_JBHMDZ010000013.1"/>
</dbReference>
<reference evidence="2" key="1">
    <citation type="journal article" date="2019" name="Int. J. Syst. Evol. Microbiol.">
        <title>The Global Catalogue of Microorganisms (GCM) 10K type strain sequencing project: providing services to taxonomists for standard genome sequencing and annotation.</title>
        <authorList>
            <consortium name="The Broad Institute Genomics Platform"/>
            <consortium name="The Broad Institute Genome Sequencing Center for Infectious Disease"/>
            <person name="Wu L."/>
            <person name="Ma J."/>
        </authorList>
    </citation>
    <scope>NUCLEOTIDE SEQUENCE [LARGE SCALE GENOMIC DNA]</scope>
    <source>
        <strain evidence="2">CECT 8482</strain>
    </source>
</reference>
<accession>A0ABT8D5R3</accession>
<dbReference type="Proteomes" id="UP001243846">
    <property type="component" value="Unassembled WGS sequence"/>
</dbReference>
<evidence type="ECO:0000313" key="2">
    <source>
        <dbReference type="Proteomes" id="UP001243846"/>
    </source>
</evidence>
<evidence type="ECO:0000313" key="1">
    <source>
        <dbReference type="EMBL" id="MDN3711716.1"/>
    </source>
</evidence>
<organism evidence="1 2">
    <name type="scientific">Paracoccus cavernae</name>
    <dbReference type="NCBI Taxonomy" id="1571207"/>
    <lineage>
        <taxon>Bacteria</taxon>
        <taxon>Pseudomonadati</taxon>
        <taxon>Pseudomonadota</taxon>
        <taxon>Alphaproteobacteria</taxon>
        <taxon>Rhodobacterales</taxon>
        <taxon>Paracoccaceae</taxon>
        <taxon>Paracoccus</taxon>
    </lineage>
</organism>
<protein>
    <recommendedName>
        <fullName evidence="3">PIN domain-containing protein</fullName>
    </recommendedName>
</protein>
<proteinExistence type="predicted"/>
<dbReference type="EMBL" id="JAUFRC010000001">
    <property type="protein sequence ID" value="MDN3711716.1"/>
    <property type="molecule type" value="Genomic_DNA"/>
</dbReference>
<name>A0ABT8D5R3_9RHOB</name>
<keyword evidence="2" id="KW-1185">Reference proteome</keyword>
<sequence length="151" mass="17350">MKEFIIDKNVDVNPLDAEHPKYFFDDLRKSKKIRIVSGGTNYKKEIISKKALRTLFAELLSAGKIRSVSNESVDRHETDLMSRIIEVMKSCPQECDDPHIVALAHVSGCLNIVTKDKRMSAWRDKVRKQIGHDYCPELRLIMTEAAYKDTL</sequence>